<dbReference type="InterPro" id="IPR028098">
    <property type="entry name" value="Glyco_trans_4-like_N"/>
</dbReference>
<protein>
    <submittedName>
        <fullName evidence="2">Glycosyltransferase</fullName>
        <ecNumber evidence="2">2.4.-.-</ecNumber>
    </submittedName>
</protein>
<organism evidence="2 3">
    <name type="scientific">Candidatus Chloroploca mongolica</name>
    <dbReference type="NCBI Taxonomy" id="2528176"/>
    <lineage>
        <taxon>Bacteria</taxon>
        <taxon>Bacillati</taxon>
        <taxon>Chloroflexota</taxon>
        <taxon>Chloroflexia</taxon>
        <taxon>Chloroflexales</taxon>
        <taxon>Chloroflexineae</taxon>
        <taxon>Oscillochloridaceae</taxon>
        <taxon>Candidatus Chloroploca</taxon>
    </lineage>
</organism>
<keyword evidence="2" id="KW-0328">Glycosyltransferase</keyword>
<dbReference type="GO" id="GO:0016757">
    <property type="term" value="F:glycosyltransferase activity"/>
    <property type="evidence" value="ECO:0007669"/>
    <property type="project" value="UniProtKB-KW"/>
</dbReference>
<dbReference type="Gene3D" id="3.40.50.2000">
    <property type="entry name" value="Glycogen Phosphorylase B"/>
    <property type="match status" value="2"/>
</dbReference>
<dbReference type="RefSeq" id="WP_135476958.1">
    <property type="nucleotide sequence ID" value="NZ_SIJK02000005.1"/>
</dbReference>
<dbReference type="Pfam" id="PF13439">
    <property type="entry name" value="Glyco_transf_4"/>
    <property type="match status" value="1"/>
</dbReference>
<sequence length="406" mass="44923">MRILALSTWWPEPADNGSRMRIMHLLRHLARTHEVHLLAFTQGDTTEVCADEIAAICASFQAMPRPGRPLTLTDRVQSLVVTEPASVRATWSQAFARAVHTTADRIRPDIVLAFEIDVAPYALQVRGLPVVLEQLELGYMLEQFRSYQDVQRRLRYVLTAIKHRRYVAGLLRQLAAVTVVSEGEAKTVRQLAGKHPLELAVIPNGADVTGCRDYTYHPDPDTLIYPGALSYSANLDAMRYFLEAIFPKIRQERPQTLLRITGRTTPEQRAALPNLDGVVLTGYVEDIRALIAQSSIEVVPLREGGGTRLKILEALAVGTPVVSTSKGSEGLALVDGEHLLIADSTDAFARATLQLLEDASARVRLSQAGRRAVATHYDWQVLAQRLEDLLQTIATRGSYRHAITTG</sequence>
<dbReference type="Proteomes" id="UP001193081">
    <property type="component" value="Unassembled WGS sequence"/>
</dbReference>
<name>A0ABS4D639_9CHLR</name>
<dbReference type="EMBL" id="SIJK02000005">
    <property type="protein sequence ID" value="MBP1464885.1"/>
    <property type="molecule type" value="Genomic_DNA"/>
</dbReference>
<gene>
    <name evidence="2" type="ORF">EYB53_004100</name>
</gene>
<evidence type="ECO:0000313" key="2">
    <source>
        <dbReference type="EMBL" id="MBP1464885.1"/>
    </source>
</evidence>
<keyword evidence="2" id="KW-0808">Transferase</keyword>
<dbReference type="EC" id="2.4.-.-" evidence="2"/>
<dbReference type="PANTHER" id="PTHR12526">
    <property type="entry name" value="GLYCOSYLTRANSFERASE"/>
    <property type="match status" value="1"/>
</dbReference>
<dbReference type="SUPFAM" id="SSF53756">
    <property type="entry name" value="UDP-Glycosyltransferase/glycogen phosphorylase"/>
    <property type="match status" value="1"/>
</dbReference>
<dbReference type="CDD" id="cd03801">
    <property type="entry name" value="GT4_PimA-like"/>
    <property type="match status" value="1"/>
</dbReference>
<evidence type="ECO:0000313" key="3">
    <source>
        <dbReference type="Proteomes" id="UP001193081"/>
    </source>
</evidence>
<keyword evidence="3" id="KW-1185">Reference proteome</keyword>
<feature type="domain" description="Glycosyltransferase subfamily 4-like N-terminal" evidence="1">
    <location>
        <begin position="16"/>
        <end position="208"/>
    </location>
</feature>
<dbReference type="PANTHER" id="PTHR12526:SF600">
    <property type="entry name" value="GLYCOSYL TRANSFERASE GROUP 1"/>
    <property type="match status" value="1"/>
</dbReference>
<dbReference type="Pfam" id="PF13692">
    <property type="entry name" value="Glyco_trans_1_4"/>
    <property type="match status" value="1"/>
</dbReference>
<evidence type="ECO:0000259" key="1">
    <source>
        <dbReference type="Pfam" id="PF13439"/>
    </source>
</evidence>
<reference evidence="2 3" key="1">
    <citation type="submission" date="2021-03" db="EMBL/GenBank/DDBJ databases">
        <authorList>
            <person name="Grouzdev D.S."/>
        </authorList>
    </citation>
    <scope>NUCLEOTIDE SEQUENCE [LARGE SCALE GENOMIC DNA]</scope>
    <source>
        <strain evidence="2 3">M50-1</strain>
    </source>
</reference>
<proteinExistence type="predicted"/>
<comment type="caution">
    <text evidence="2">The sequence shown here is derived from an EMBL/GenBank/DDBJ whole genome shotgun (WGS) entry which is preliminary data.</text>
</comment>
<accession>A0ABS4D639</accession>